<reference evidence="1" key="1">
    <citation type="submission" date="2021-09" db="EMBL/GenBank/DDBJ databases">
        <authorList>
            <consortium name="AG Swart"/>
            <person name="Singh M."/>
            <person name="Singh A."/>
            <person name="Seah K."/>
            <person name="Emmerich C."/>
        </authorList>
    </citation>
    <scope>NUCLEOTIDE SEQUENCE</scope>
    <source>
        <strain evidence="1">ATCC30299</strain>
    </source>
</reference>
<sequence>MLGGPGGNSNVNIYSSIWLCSFQRATKQWDILPISPTIVVNWWWDRISITGHDFPDKKAPCYHLGE</sequence>
<dbReference type="Proteomes" id="UP001162131">
    <property type="component" value="Unassembled WGS sequence"/>
</dbReference>
<accession>A0AAU9JGZ4</accession>
<organism evidence="1 2">
    <name type="scientific">Blepharisma stoltei</name>
    <dbReference type="NCBI Taxonomy" id="1481888"/>
    <lineage>
        <taxon>Eukaryota</taxon>
        <taxon>Sar</taxon>
        <taxon>Alveolata</taxon>
        <taxon>Ciliophora</taxon>
        <taxon>Postciliodesmatophora</taxon>
        <taxon>Heterotrichea</taxon>
        <taxon>Heterotrichida</taxon>
        <taxon>Blepharismidae</taxon>
        <taxon>Blepharisma</taxon>
    </lineage>
</organism>
<proteinExistence type="predicted"/>
<gene>
    <name evidence="1" type="ORF">BSTOLATCC_MIC38791</name>
</gene>
<comment type="caution">
    <text evidence="1">The sequence shown here is derived from an EMBL/GenBank/DDBJ whole genome shotgun (WGS) entry which is preliminary data.</text>
</comment>
<keyword evidence="2" id="KW-1185">Reference proteome</keyword>
<dbReference type="AlphaFoldDB" id="A0AAU9JGZ4"/>
<dbReference type="EMBL" id="CAJZBQ010000038">
    <property type="protein sequence ID" value="CAG9325539.1"/>
    <property type="molecule type" value="Genomic_DNA"/>
</dbReference>
<evidence type="ECO:0000313" key="2">
    <source>
        <dbReference type="Proteomes" id="UP001162131"/>
    </source>
</evidence>
<protein>
    <submittedName>
        <fullName evidence="1">Uncharacterized protein</fullName>
    </submittedName>
</protein>
<evidence type="ECO:0000313" key="1">
    <source>
        <dbReference type="EMBL" id="CAG9325539.1"/>
    </source>
</evidence>
<name>A0AAU9JGZ4_9CILI</name>